<dbReference type="PROSITE" id="PS51257">
    <property type="entry name" value="PROKAR_LIPOPROTEIN"/>
    <property type="match status" value="1"/>
</dbReference>
<protein>
    <submittedName>
        <fullName evidence="3">Unannotated protein</fullName>
    </submittedName>
</protein>
<feature type="domain" description="BD-FAE-like" evidence="2">
    <location>
        <begin position="60"/>
        <end position="233"/>
    </location>
</feature>
<dbReference type="Gene3D" id="3.40.50.1820">
    <property type="entry name" value="alpha/beta hydrolase"/>
    <property type="match status" value="1"/>
</dbReference>
<dbReference type="PANTHER" id="PTHR48081">
    <property type="entry name" value="AB HYDROLASE SUPERFAMILY PROTEIN C4A8.06C"/>
    <property type="match status" value="1"/>
</dbReference>
<accession>A0A6J6P150</accession>
<dbReference type="SUPFAM" id="SSF53474">
    <property type="entry name" value="alpha/beta-Hydrolases"/>
    <property type="match status" value="1"/>
</dbReference>
<dbReference type="InterPro" id="IPR029058">
    <property type="entry name" value="AB_hydrolase_fold"/>
</dbReference>
<dbReference type="Pfam" id="PF20434">
    <property type="entry name" value="BD-FAE"/>
    <property type="match status" value="1"/>
</dbReference>
<dbReference type="AlphaFoldDB" id="A0A6J6P150"/>
<evidence type="ECO:0000313" key="3">
    <source>
        <dbReference type="EMBL" id="CAB4690313.1"/>
    </source>
</evidence>
<organism evidence="3">
    <name type="scientific">freshwater metagenome</name>
    <dbReference type="NCBI Taxonomy" id="449393"/>
    <lineage>
        <taxon>unclassified sequences</taxon>
        <taxon>metagenomes</taxon>
        <taxon>ecological metagenomes</taxon>
    </lineage>
</organism>
<dbReference type="EMBL" id="CAEZXR010000027">
    <property type="protein sequence ID" value="CAB4690313.1"/>
    <property type="molecule type" value="Genomic_DNA"/>
</dbReference>
<dbReference type="InterPro" id="IPR049492">
    <property type="entry name" value="BD-FAE-like_dom"/>
</dbReference>
<evidence type="ECO:0000256" key="1">
    <source>
        <dbReference type="ARBA" id="ARBA00022801"/>
    </source>
</evidence>
<keyword evidence="1" id="KW-0378">Hydrolase</keyword>
<dbReference type="GO" id="GO:0016787">
    <property type="term" value="F:hydrolase activity"/>
    <property type="evidence" value="ECO:0007669"/>
    <property type="project" value="UniProtKB-KW"/>
</dbReference>
<reference evidence="3" key="1">
    <citation type="submission" date="2020-05" db="EMBL/GenBank/DDBJ databases">
        <authorList>
            <person name="Chiriac C."/>
            <person name="Salcher M."/>
            <person name="Ghai R."/>
            <person name="Kavagutti S V."/>
        </authorList>
    </citation>
    <scope>NUCLEOTIDE SEQUENCE</scope>
</reference>
<evidence type="ECO:0000259" key="2">
    <source>
        <dbReference type="Pfam" id="PF20434"/>
    </source>
</evidence>
<dbReference type="PANTHER" id="PTHR48081:SF13">
    <property type="entry name" value="ALPHA_BETA HYDROLASE"/>
    <property type="match status" value="1"/>
</dbReference>
<name>A0A6J6P150_9ZZZZ</name>
<dbReference type="InterPro" id="IPR050300">
    <property type="entry name" value="GDXG_lipolytic_enzyme"/>
</dbReference>
<proteinExistence type="predicted"/>
<sequence length="278" mass="28633">MTRMRPLRRRTVLAVPALGLALPLLTACSEESGLSPVEVDPTQPVEGRISYGSDPSQFADLYLPDAAPVAVAVVVHGGFWQAQYGLEYGAPLAESLKAHGWAAWNIEYRRVGNGGGVPATLDDVRAAIDKLADLGLDLTTVVGIGHSAGGHLVTWAASGGGLTHVIDQAGVVDLITAYDEGLGGGAVEAFLGHPPTAADAAVDPIQQVPLDVPIWCVHASGDTIVPPSQSEAYVEAATAAGATAELVRVDGDHFAVIDPDSSAWARTLEILDSIAPAG</sequence>
<gene>
    <name evidence="3" type="ORF">UFOPK2579_00366</name>
</gene>